<sequence length="10" mass="1209">MSELVRLQSF</sequence>
<dbReference type="EMBL" id="GBXM01094593">
    <property type="protein sequence ID" value="JAH13984.1"/>
    <property type="molecule type" value="Transcribed_RNA"/>
</dbReference>
<organism evidence="1">
    <name type="scientific">Anguilla anguilla</name>
    <name type="common">European freshwater eel</name>
    <name type="synonym">Muraena anguilla</name>
    <dbReference type="NCBI Taxonomy" id="7936"/>
    <lineage>
        <taxon>Eukaryota</taxon>
        <taxon>Metazoa</taxon>
        <taxon>Chordata</taxon>
        <taxon>Craniata</taxon>
        <taxon>Vertebrata</taxon>
        <taxon>Euteleostomi</taxon>
        <taxon>Actinopterygii</taxon>
        <taxon>Neopterygii</taxon>
        <taxon>Teleostei</taxon>
        <taxon>Anguilliformes</taxon>
        <taxon>Anguillidae</taxon>
        <taxon>Anguilla</taxon>
    </lineage>
</organism>
<evidence type="ECO:0000313" key="1">
    <source>
        <dbReference type="EMBL" id="JAH13984.1"/>
    </source>
</evidence>
<reference evidence="1" key="1">
    <citation type="submission" date="2014-11" db="EMBL/GenBank/DDBJ databases">
        <authorList>
            <person name="Amaro Gonzalez C."/>
        </authorList>
    </citation>
    <scope>NUCLEOTIDE SEQUENCE</scope>
</reference>
<reference evidence="1" key="2">
    <citation type="journal article" date="2015" name="Fish Shellfish Immunol.">
        <title>Early steps in the European eel (Anguilla anguilla)-Vibrio vulnificus interaction in the gills: Role of the RtxA13 toxin.</title>
        <authorList>
            <person name="Callol A."/>
            <person name="Pajuelo D."/>
            <person name="Ebbesson L."/>
            <person name="Teles M."/>
            <person name="MacKenzie S."/>
            <person name="Amaro C."/>
        </authorList>
    </citation>
    <scope>NUCLEOTIDE SEQUENCE</scope>
</reference>
<name>A0A0E9QB43_ANGAN</name>
<protein>
    <submittedName>
        <fullName evidence="1">Uncharacterized protein</fullName>
    </submittedName>
</protein>
<proteinExistence type="predicted"/>
<accession>A0A0E9QB43</accession>